<dbReference type="InterPro" id="IPR050336">
    <property type="entry name" value="Chromosome_partition/occlusion"/>
</dbReference>
<dbReference type="PANTHER" id="PTHR33375">
    <property type="entry name" value="CHROMOSOME-PARTITIONING PROTEIN PARB-RELATED"/>
    <property type="match status" value="1"/>
</dbReference>
<dbReference type="SUPFAM" id="SSF109709">
    <property type="entry name" value="KorB DNA-binding domain-like"/>
    <property type="match status" value="1"/>
</dbReference>
<accession>A0A158CTF1</accession>
<dbReference type="Gene3D" id="1.10.10.2830">
    <property type="match status" value="1"/>
</dbReference>
<keyword evidence="6" id="KW-1185">Reference proteome</keyword>
<dbReference type="FunFam" id="3.90.1530.30:FF:000001">
    <property type="entry name" value="Chromosome partitioning protein ParB"/>
    <property type="match status" value="1"/>
</dbReference>
<dbReference type="AlphaFoldDB" id="A0A158CTF1"/>
<dbReference type="OrthoDB" id="8702972at2"/>
<evidence type="ECO:0000256" key="2">
    <source>
        <dbReference type="ARBA" id="ARBA00023125"/>
    </source>
</evidence>
<feature type="domain" description="ParB-like N-terminal" evidence="4">
    <location>
        <begin position="60"/>
        <end position="149"/>
    </location>
</feature>
<evidence type="ECO:0000259" key="4">
    <source>
        <dbReference type="SMART" id="SM00470"/>
    </source>
</evidence>
<dbReference type="Pfam" id="PF02195">
    <property type="entry name" value="ParB_N"/>
    <property type="match status" value="1"/>
</dbReference>
<evidence type="ECO:0000256" key="1">
    <source>
        <dbReference type="ARBA" id="ARBA00006295"/>
    </source>
</evidence>
<dbReference type="PANTHER" id="PTHR33375:SF1">
    <property type="entry name" value="CHROMOSOME-PARTITIONING PROTEIN PARB-RELATED"/>
    <property type="match status" value="1"/>
</dbReference>
<evidence type="ECO:0000313" key="5">
    <source>
        <dbReference type="EMBL" id="SAK85663.1"/>
    </source>
</evidence>
<dbReference type="EMBL" id="FCOA02000028">
    <property type="protein sequence ID" value="SAK85663.1"/>
    <property type="molecule type" value="Genomic_DNA"/>
</dbReference>
<evidence type="ECO:0000313" key="6">
    <source>
        <dbReference type="Proteomes" id="UP000054851"/>
    </source>
</evidence>
<comment type="similarity">
    <text evidence="1">Belongs to the ParB family.</text>
</comment>
<dbReference type="SUPFAM" id="SSF110849">
    <property type="entry name" value="ParB/Sulfiredoxin"/>
    <property type="match status" value="1"/>
</dbReference>
<dbReference type="SMART" id="SM00470">
    <property type="entry name" value="ParB"/>
    <property type="match status" value="1"/>
</dbReference>
<dbReference type="RefSeq" id="WP_061171003.1">
    <property type="nucleotide sequence ID" value="NZ_FCOA02000028.1"/>
</dbReference>
<feature type="compositionally biased region" description="Polar residues" evidence="3">
    <location>
        <begin position="24"/>
        <end position="34"/>
    </location>
</feature>
<dbReference type="GO" id="GO:0005694">
    <property type="term" value="C:chromosome"/>
    <property type="evidence" value="ECO:0007669"/>
    <property type="project" value="TreeGrafter"/>
</dbReference>
<dbReference type="InterPro" id="IPR036086">
    <property type="entry name" value="ParB/Sulfiredoxin_sf"/>
</dbReference>
<proteinExistence type="inferred from homology"/>
<comment type="caution">
    <text evidence="5">The sequence shown here is derived from an EMBL/GenBank/DDBJ whole genome shotgun (WGS) entry which is preliminary data.</text>
</comment>
<dbReference type="Gene3D" id="3.90.1530.10">
    <property type="entry name" value="Conserved hypothetical protein from pyrococcus furiosus pfu- 392566-001, ParB domain"/>
    <property type="match status" value="1"/>
</dbReference>
<keyword evidence="2" id="KW-0238">DNA-binding</keyword>
<evidence type="ECO:0000256" key="3">
    <source>
        <dbReference type="SAM" id="MobiDB-lite"/>
    </source>
</evidence>
<organism evidence="5 6">
    <name type="scientific">Caballeronia hypogeia</name>
    <dbReference type="NCBI Taxonomy" id="1777140"/>
    <lineage>
        <taxon>Bacteria</taxon>
        <taxon>Pseudomonadati</taxon>
        <taxon>Pseudomonadota</taxon>
        <taxon>Betaproteobacteria</taxon>
        <taxon>Burkholderiales</taxon>
        <taxon>Burkholderiaceae</taxon>
        <taxon>Caballeronia</taxon>
    </lineage>
</organism>
<gene>
    <name evidence="5" type="ORF">AWB79_05955</name>
</gene>
<dbReference type="InterPro" id="IPR004437">
    <property type="entry name" value="ParB/RepB/Spo0J"/>
</dbReference>
<dbReference type="GO" id="GO:0003677">
    <property type="term" value="F:DNA binding"/>
    <property type="evidence" value="ECO:0007669"/>
    <property type="project" value="UniProtKB-KW"/>
</dbReference>
<dbReference type="Proteomes" id="UP000054851">
    <property type="component" value="Unassembled WGS sequence"/>
</dbReference>
<name>A0A158CTF1_9BURK</name>
<dbReference type="CDD" id="cd16393">
    <property type="entry name" value="SPO0J_N"/>
    <property type="match status" value="1"/>
</dbReference>
<feature type="compositionally biased region" description="Basic and acidic residues" evidence="3">
    <location>
        <begin position="1"/>
        <end position="22"/>
    </location>
</feature>
<protein>
    <submittedName>
        <fullName evidence="5">ParB-like partition protein</fullName>
    </submittedName>
</protein>
<reference evidence="5" key="1">
    <citation type="submission" date="2016-01" db="EMBL/GenBank/DDBJ databases">
        <authorList>
            <person name="Peeters C."/>
        </authorList>
    </citation>
    <scope>NUCLEOTIDE SEQUENCE</scope>
    <source>
        <strain evidence="5">LMG 29322</strain>
    </source>
</reference>
<dbReference type="STRING" id="1777140.AWB79_05955"/>
<feature type="region of interest" description="Disordered" evidence="3">
    <location>
        <begin position="1"/>
        <end position="39"/>
    </location>
</feature>
<sequence length="323" mass="35282">MSSLRDRMMSKTAEVRAAKDIQLDPQQEKSSSPRTAPGMAAALASAQQRIVQLEKAGPASEALVSEIVPNPWQPRQVFNDAKLAQLAESIREAGLVQPIVVRRAGSGYQIVAGERRWRAHKMIGKDSIKVLVVDLSDEEMAMLALVENVAREDLCDYEISRSIRRTEKEFPNRKRMAEALGISRSELYRYLAFSELPEFVVQDLDVQPRLLGATAAENVVSVLRGQGADALEIAKGLWVRVVAGDLDQLKLGKAIKQALDDNGKTVQSVSDRSIDKIFSGGSQAGSITKDSLGLTVKIKAGMLTSDKEKQIRELVAQLFGDGA</sequence>
<dbReference type="GO" id="GO:0007059">
    <property type="term" value="P:chromosome segregation"/>
    <property type="evidence" value="ECO:0007669"/>
    <property type="project" value="TreeGrafter"/>
</dbReference>
<dbReference type="InterPro" id="IPR003115">
    <property type="entry name" value="ParB_N"/>
</dbReference>
<dbReference type="NCBIfam" id="TIGR00180">
    <property type="entry name" value="parB_part"/>
    <property type="match status" value="1"/>
</dbReference>